<keyword evidence="3" id="KW-0805">Transcription regulation</keyword>
<accession>A0A3S9WDL5</accession>
<sequence length="308" mass="34491">MVSDVDCSSPPVHDDAVAVFTSLRKRLFGVAYRIIGSAAEAEDVVQETWLRWQSCDRTAVREPAAFLMTAATRIAINVLQSARVRRETYIGPWLPSPVDTTSDPTLGAERTEALHLATLLLMERLTPTERAAYVLREAFDYPYGRIAEIVDTTEAASRQLVSRARKHLMTGTAREASREHHHRFFTAFLDAARRGDATSLETLLAADSVNYTDGGGIVAHTARREILGRDHLVRFLCGFAERFRFWDDLEVRTIQVNGRESALLLQEDRIQALLSVEVGEEAIEKVMWVMNPDKLAALEQQQQHTSAG</sequence>
<dbReference type="SUPFAM" id="SSF54427">
    <property type="entry name" value="NTF2-like"/>
    <property type="match status" value="1"/>
</dbReference>
<dbReference type="Gene3D" id="1.10.1740.10">
    <property type="match status" value="1"/>
</dbReference>
<evidence type="ECO:0000256" key="4">
    <source>
        <dbReference type="ARBA" id="ARBA00023082"/>
    </source>
</evidence>
<dbReference type="PANTHER" id="PTHR30173:SF36">
    <property type="entry name" value="ECF RNA POLYMERASE SIGMA FACTOR SIGJ"/>
    <property type="match status" value="1"/>
</dbReference>
<dbReference type="InterPro" id="IPR013325">
    <property type="entry name" value="RNA_pol_sigma_r2"/>
</dbReference>
<keyword evidence="5" id="KW-0804">Transcription</keyword>
<reference evidence="8 9" key="1">
    <citation type="submission" date="2018-08" db="EMBL/GenBank/DDBJ databases">
        <title>Microbacterium lemovicicum sp. nov., a bacterium isolated from a natural uranium-rich soil.</title>
        <authorList>
            <person name="ORTET P."/>
        </authorList>
    </citation>
    <scope>NUCLEOTIDE SEQUENCE [LARGE SCALE GENOMIC DNA]</scope>
    <source>
        <strain evidence="8 9">Viu22</strain>
    </source>
</reference>
<evidence type="ECO:0000313" key="8">
    <source>
        <dbReference type="EMBL" id="AZS38163.1"/>
    </source>
</evidence>
<dbReference type="EMBL" id="CP031423">
    <property type="protein sequence ID" value="AZS38163.1"/>
    <property type="molecule type" value="Genomic_DNA"/>
</dbReference>
<organism evidence="8 9">
    <name type="scientific">Microbacterium lemovicicum</name>
    <dbReference type="NCBI Taxonomy" id="1072463"/>
    <lineage>
        <taxon>Bacteria</taxon>
        <taxon>Bacillati</taxon>
        <taxon>Actinomycetota</taxon>
        <taxon>Actinomycetes</taxon>
        <taxon>Micrococcales</taxon>
        <taxon>Microbacteriaceae</taxon>
        <taxon>Microbacterium</taxon>
    </lineage>
</organism>
<evidence type="ECO:0000259" key="7">
    <source>
        <dbReference type="Pfam" id="PF08281"/>
    </source>
</evidence>
<dbReference type="NCBIfam" id="NF007214">
    <property type="entry name" value="PRK09636.1"/>
    <property type="match status" value="1"/>
</dbReference>
<feature type="domain" description="RNA polymerase sigma factor 70 region 4 type 2" evidence="7">
    <location>
        <begin position="119"/>
        <end position="168"/>
    </location>
</feature>
<protein>
    <submittedName>
        <fullName evidence="8">ECF RNA polymerase sigma factor SigJ</fullName>
    </submittedName>
</protein>
<dbReference type="SUPFAM" id="SSF88659">
    <property type="entry name" value="Sigma3 and sigma4 domains of RNA polymerase sigma factors"/>
    <property type="match status" value="1"/>
</dbReference>
<dbReference type="Gene3D" id="1.10.10.10">
    <property type="entry name" value="Winged helix-like DNA-binding domain superfamily/Winged helix DNA-binding domain"/>
    <property type="match status" value="1"/>
</dbReference>
<dbReference type="InterPro" id="IPR014303">
    <property type="entry name" value="RNA_pol_sigma-70_ECF"/>
</dbReference>
<dbReference type="InterPro" id="IPR014284">
    <property type="entry name" value="RNA_pol_sigma-70_dom"/>
</dbReference>
<name>A0A3S9WDL5_9MICO</name>
<dbReference type="InterPro" id="IPR007627">
    <property type="entry name" value="RNA_pol_sigma70_r2"/>
</dbReference>
<dbReference type="Gene3D" id="3.10.450.50">
    <property type="match status" value="1"/>
</dbReference>
<dbReference type="NCBIfam" id="TIGR02937">
    <property type="entry name" value="sigma70-ECF"/>
    <property type="match status" value="1"/>
</dbReference>
<keyword evidence="9" id="KW-1185">Reference proteome</keyword>
<dbReference type="GO" id="GO:0006352">
    <property type="term" value="P:DNA-templated transcription initiation"/>
    <property type="evidence" value="ECO:0007669"/>
    <property type="project" value="InterPro"/>
</dbReference>
<dbReference type="Pfam" id="PF04542">
    <property type="entry name" value="Sigma70_r2"/>
    <property type="match status" value="1"/>
</dbReference>
<dbReference type="Pfam" id="PF08281">
    <property type="entry name" value="Sigma70_r4_2"/>
    <property type="match status" value="1"/>
</dbReference>
<dbReference type="InterPro" id="IPR013324">
    <property type="entry name" value="RNA_pol_sigma_r3/r4-like"/>
</dbReference>
<dbReference type="GO" id="GO:0003677">
    <property type="term" value="F:DNA binding"/>
    <property type="evidence" value="ECO:0007669"/>
    <property type="project" value="InterPro"/>
</dbReference>
<dbReference type="InterPro" id="IPR013249">
    <property type="entry name" value="RNA_pol_sigma70_r4_t2"/>
</dbReference>
<dbReference type="InterPro" id="IPR036388">
    <property type="entry name" value="WH-like_DNA-bd_sf"/>
</dbReference>
<dbReference type="NCBIfam" id="TIGR02957">
    <property type="entry name" value="SigX4"/>
    <property type="match status" value="1"/>
</dbReference>
<dbReference type="GO" id="GO:0016987">
    <property type="term" value="F:sigma factor activity"/>
    <property type="evidence" value="ECO:0007669"/>
    <property type="project" value="UniProtKB-KW"/>
</dbReference>
<comment type="subunit">
    <text evidence="2">Interacts transiently with the RNA polymerase catalytic core formed by RpoA, RpoB, RpoC and RpoZ (2 alpha, 1 beta, 1 beta' and 1 omega subunit) to form the RNA polymerase holoenzyme that can initiate transcription.</text>
</comment>
<keyword evidence="4" id="KW-0731">Sigma factor</keyword>
<dbReference type="AlphaFoldDB" id="A0A3S9WDL5"/>
<dbReference type="PANTHER" id="PTHR30173">
    <property type="entry name" value="SIGMA 19 FACTOR"/>
    <property type="match status" value="1"/>
</dbReference>
<evidence type="ECO:0000256" key="1">
    <source>
        <dbReference type="ARBA" id="ARBA00010641"/>
    </source>
</evidence>
<evidence type="ECO:0000256" key="2">
    <source>
        <dbReference type="ARBA" id="ARBA00011344"/>
    </source>
</evidence>
<dbReference type="SUPFAM" id="SSF88946">
    <property type="entry name" value="Sigma2 domain of RNA polymerase sigma factors"/>
    <property type="match status" value="1"/>
</dbReference>
<dbReference type="InterPro" id="IPR032710">
    <property type="entry name" value="NTF2-like_dom_sf"/>
</dbReference>
<dbReference type="Proteomes" id="UP000276888">
    <property type="component" value="Chromosome"/>
</dbReference>
<evidence type="ECO:0000256" key="5">
    <source>
        <dbReference type="ARBA" id="ARBA00023163"/>
    </source>
</evidence>
<dbReference type="KEGG" id="mlv:CVS47_02814"/>
<evidence type="ECO:0000259" key="6">
    <source>
        <dbReference type="Pfam" id="PF04542"/>
    </source>
</evidence>
<dbReference type="RefSeq" id="WP_127096631.1">
    <property type="nucleotide sequence ID" value="NZ_CP031423.1"/>
</dbReference>
<dbReference type="OrthoDB" id="3211555at2"/>
<feature type="domain" description="RNA polymerase sigma-70 region 2" evidence="6">
    <location>
        <begin position="20"/>
        <end position="83"/>
    </location>
</feature>
<evidence type="ECO:0000256" key="3">
    <source>
        <dbReference type="ARBA" id="ARBA00023015"/>
    </source>
</evidence>
<evidence type="ECO:0000313" key="9">
    <source>
        <dbReference type="Proteomes" id="UP000276888"/>
    </source>
</evidence>
<proteinExistence type="inferred from homology"/>
<comment type="similarity">
    <text evidence="1">Belongs to the sigma-70 factor family. ECF subfamily.</text>
</comment>
<dbReference type="InterPro" id="IPR052704">
    <property type="entry name" value="ECF_Sigma-70_Domain"/>
</dbReference>
<gene>
    <name evidence="8" type="primary">sigJ</name>
    <name evidence="8" type="ORF">CVS47_02814</name>
</gene>